<dbReference type="EMBL" id="WEGI01000014">
    <property type="protein sequence ID" value="MQY30488.1"/>
    <property type="molecule type" value="Genomic_DNA"/>
</dbReference>
<comment type="caution">
    <text evidence="2">The sequence shown here is derived from an EMBL/GenBank/DDBJ whole genome shotgun (WGS) entry which is preliminary data.</text>
</comment>
<accession>A0A7K0DY64</accession>
<dbReference type="Gene3D" id="3.90.1150.10">
    <property type="entry name" value="Aspartate Aminotransferase, domain 1"/>
    <property type="match status" value="1"/>
</dbReference>
<proteinExistence type="predicted"/>
<gene>
    <name evidence="2" type="ORF">NRB56_60900</name>
</gene>
<evidence type="ECO:0000256" key="1">
    <source>
        <dbReference type="SAM" id="MobiDB-lite"/>
    </source>
</evidence>
<keyword evidence="3" id="KW-1185">Reference proteome</keyword>
<name>A0A7K0DY64_9NOCA</name>
<organism evidence="2 3">
    <name type="scientific">Nocardia aurantia</name>
    <dbReference type="NCBI Taxonomy" id="2585199"/>
    <lineage>
        <taxon>Bacteria</taxon>
        <taxon>Bacillati</taxon>
        <taxon>Actinomycetota</taxon>
        <taxon>Actinomycetes</taxon>
        <taxon>Mycobacteriales</taxon>
        <taxon>Nocardiaceae</taxon>
        <taxon>Nocardia</taxon>
    </lineage>
</organism>
<feature type="region of interest" description="Disordered" evidence="1">
    <location>
        <begin position="87"/>
        <end position="117"/>
    </location>
</feature>
<dbReference type="Proteomes" id="UP000431401">
    <property type="component" value="Unassembled WGS sequence"/>
</dbReference>
<dbReference type="InterPro" id="IPR015422">
    <property type="entry name" value="PyrdxlP-dep_Trfase_small"/>
</dbReference>
<reference evidence="2 3" key="1">
    <citation type="submission" date="2019-10" db="EMBL/GenBank/DDBJ databases">
        <title>Nocardia macrotermitis sp. nov. and Nocardia aurantia sp. nov., isolated from the gut of fungus growing-termite Macrotermes natalensis.</title>
        <authorList>
            <person name="Benndorf R."/>
            <person name="Schwitalla J."/>
            <person name="Martin K."/>
            <person name="De Beer W."/>
            <person name="Kaster A.-K."/>
            <person name="Vollmers J."/>
            <person name="Poulsen M."/>
            <person name="Beemelmanns C."/>
        </authorList>
    </citation>
    <scope>NUCLEOTIDE SEQUENCE [LARGE SCALE GENOMIC DNA]</scope>
    <source>
        <strain evidence="2 3">RB56</strain>
    </source>
</reference>
<evidence type="ECO:0000313" key="2">
    <source>
        <dbReference type="EMBL" id="MQY30488.1"/>
    </source>
</evidence>
<dbReference type="AlphaFoldDB" id="A0A7K0DY64"/>
<sequence length="117" mass="12918">MPAATSRLATSVITRFREIRHPATGTALFDLVVDRRKALWRGYARALIELEGPRLVDVDIDNTVPFNLVVRVRDRDQVFTRLKAAGIGSSPREASVCTNDRGRNPSAQGEGGDSEIR</sequence>
<protein>
    <submittedName>
        <fullName evidence="2">Uncharacterized protein</fullName>
    </submittedName>
</protein>
<evidence type="ECO:0000313" key="3">
    <source>
        <dbReference type="Proteomes" id="UP000431401"/>
    </source>
</evidence>